<accession>A0A5B7IR17</accession>
<dbReference type="EMBL" id="VSRR010060334">
    <property type="protein sequence ID" value="MPC82634.1"/>
    <property type="molecule type" value="Genomic_DNA"/>
</dbReference>
<reference evidence="1 2" key="1">
    <citation type="submission" date="2019-05" db="EMBL/GenBank/DDBJ databases">
        <title>Another draft genome of Portunus trituberculatus and its Hox gene families provides insights of decapod evolution.</title>
        <authorList>
            <person name="Jeong J.-H."/>
            <person name="Song I."/>
            <person name="Kim S."/>
            <person name="Choi T."/>
            <person name="Kim D."/>
            <person name="Ryu S."/>
            <person name="Kim W."/>
        </authorList>
    </citation>
    <scope>NUCLEOTIDE SEQUENCE [LARGE SCALE GENOMIC DNA]</scope>
    <source>
        <tissue evidence="1">Muscle</tissue>
    </source>
</reference>
<evidence type="ECO:0000313" key="2">
    <source>
        <dbReference type="Proteomes" id="UP000324222"/>
    </source>
</evidence>
<protein>
    <submittedName>
        <fullName evidence="1">Uncharacterized protein</fullName>
    </submittedName>
</protein>
<organism evidence="1 2">
    <name type="scientific">Portunus trituberculatus</name>
    <name type="common">Swimming crab</name>
    <name type="synonym">Neptunus trituberculatus</name>
    <dbReference type="NCBI Taxonomy" id="210409"/>
    <lineage>
        <taxon>Eukaryota</taxon>
        <taxon>Metazoa</taxon>
        <taxon>Ecdysozoa</taxon>
        <taxon>Arthropoda</taxon>
        <taxon>Crustacea</taxon>
        <taxon>Multicrustacea</taxon>
        <taxon>Malacostraca</taxon>
        <taxon>Eumalacostraca</taxon>
        <taxon>Eucarida</taxon>
        <taxon>Decapoda</taxon>
        <taxon>Pleocyemata</taxon>
        <taxon>Brachyura</taxon>
        <taxon>Eubrachyura</taxon>
        <taxon>Portunoidea</taxon>
        <taxon>Portunidae</taxon>
        <taxon>Portuninae</taxon>
        <taxon>Portunus</taxon>
    </lineage>
</organism>
<name>A0A5B7IR17_PORTR</name>
<keyword evidence="2" id="KW-1185">Reference proteome</keyword>
<sequence>MFVVDHSNHASLLHNDTVDRLAKEACRLPHRGYGRPLSLPCYLSRVRSAAFLPKQRRRDTERPYSVTINQYECVCRSKFTYCRRGLMVCRNNVVSARMRLG</sequence>
<gene>
    <name evidence="1" type="ORF">E2C01_077309</name>
</gene>
<comment type="caution">
    <text evidence="1">The sequence shown here is derived from an EMBL/GenBank/DDBJ whole genome shotgun (WGS) entry which is preliminary data.</text>
</comment>
<dbReference type="Proteomes" id="UP000324222">
    <property type="component" value="Unassembled WGS sequence"/>
</dbReference>
<dbReference type="AlphaFoldDB" id="A0A5B7IR17"/>
<proteinExistence type="predicted"/>
<evidence type="ECO:0000313" key="1">
    <source>
        <dbReference type="EMBL" id="MPC82634.1"/>
    </source>
</evidence>